<dbReference type="PANTHER" id="PTHR33845:SF1">
    <property type="entry name" value="C2H2-TYPE DOMAIN-CONTAINING PROTEIN"/>
    <property type="match status" value="1"/>
</dbReference>
<evidence type="ECO:0000313" key="6">
    <source>
        <dbReference type="Proteomes" id="UP001159427"/>
    </source>
</evidence>
<keyword evidence="1" id="KW-0479">Metal-binding</keyword>
<feature type="signal peptide" evidence="3">
    <location>
        <begin position="1"/>
        <end position="21"/>
    </location>
</feature>
<feature type="domain" description="C2H2-type" evidence="4">
    <location>
        <begin position="606"/>
        <end position="637"/>
    </location>
</feature>
<feature type="compositionally biased region" description="Polar residues" evidence="2">
    <location>
        <begin position="588"/>
        <end position="599"/>
    </location>
</feature>
<dbReference type="EMBL" id="CALNXI010000873">
    <property type="protein sequence ID" value="CAH3144533.1"/>
    <property type="molecule type" value="Genomic_DNA"/>
</dbReference>
<reference evidence="5 6" key="1">
    <citation type="submission" date="2022-05" db="EMBL/GenBank/DDBJ databases">
        <authorList>
            <consortium name="Genoscope - CEA"/>
            <person name="William W."/>
        </authorList>
    </citation>
    <scope>NUCLEOTIDE SEQUENCE [LARGE SCALE GENOMIC DNA]</scope>
</reference>
<name>A0ABN8PM50_9CNID</name>
<sequence length="838" mass="94766">MIILALSNACFYSLLYYCVFHQSPIDRPSKTRCTQRLRTVSTLSTTPKKLDLSWNIVGIEDDASDDSDDEVIVGNSRQKISEKLDAINKLLSLAGHRPITRNLHVGWVDASPKTRKYSTSKMKEVVSSVLEIIAPNDAGLLWSALKASPSINDRYNEPRTESSLLTALIESYKQATHSSTRKNILSVIADKLTFNDLQKWIPDLSRSRFTAARRHGKTILRQKIDPAQVEHFIEFITSQNVIQDLPFGTRKLRLTSGEEINIPNVIRLLIPSRLVDQYLHFCHETGFKPLGKSTLLKVIAESCGSSVRKCMQGLDNYLAEGTRAFDDLRLIVDKLSQAGLANEKVARLQESLTEAKQYLKGDYKVGCRDGNDCHYQARCHHEHNQMCDRCLQLNKVIEYIDSEVDAGNFESEDDKDKAVSLVQRAREAITAWKAHQLRSINQDRARLEVLASLDSTGVLIVQDFAMKFMPLQYREAQSDFFGKRGLSWHVSVCHRKVGGKLESQTFIHILQAGLQDSTAVVLIMDHVLRSLKKQHPEIVRSYFRQDNAGCYHSAQTILSVDIFGAVAADDGQSSDTDCEPINSDWSDDGTNPSSGGCETSKTTRMFTCPEQSCTKTFIRYSALERHCEFGAHMRSLERITLQDRAKISYAKNLHEGQTRKQQSLPVCDAPLTQRASDTCQMGWALKSSPRKVRFTQEQKNFLDIKYNLGEQTGKKSSGEDVARQMRRARGQDGKRLFAVDDFLTAQQITSYLSRMAAKKKNVTEAEVDTEERENLIRDVTAEITERLVAEEEHWKKSNLRGCCYSYKRVNLCCMSRGELRAKLTLSNLKSVCLKYGIQ</sequence>
<feature type="region of interest" description="Disordered" evidence="2">
    <location>
        <begin position="571"/>
        <end position="599"/>
    </location>
</feature>
<dbReference type="Proteomes" id="UP001159427">
    <property type="component" value="Unassembled WGS sequence"/>
</dbReference>
<evidence type="ECO:0000313" key="5">
    <source>
        <dbReference type="EMBL" id="CAH3144533.1"/>
    </source>
</evidence>
<dbReference type="PANTHER" id="PTHR33845">
    <property type="entry name" value="C2H2-TYPE DOMAIN-CONTAINING PROTEIN"/>
    <property type="match status" value="1"/>
</dbReference>
<keyword evidence="3" id="KW-0732">Signal</keyword>
<evidence type="ECO:0000256" key="1">
    <source>
        <dbReference type="PROSITE-ProRule" id="PRU00042"/>
    </source>
</evidence>
<evidence type="ECO:0000259" key="4">
    <source>
        <dbReference type="PROSITE" id="PS50157"/>
    </source>
</evidence>
<evidence type="ECO:0000256" key="2">
    <source>
        <dbReference type="SAM" id="MobiDB-lite"/>
    </source>
</evidence>
<feature type="chain" id="PRO_5046884891" description="C2H2-type domain-containing protein" evidence="3">
    <location>
        <begin position="22"/>
        <end position="838"/>
    </location>
</feature>
<dbReference type="PROSITE" id="PS00028">
    <property type="entry name" value="ZINC_FINGER_C2H2_1"/>
    <property type="match status" value="1"/>
</dbReference>
<keyword evidence="1" id="KW-0862">Zinc</keyword>
<organism evidence="5 6">
    <name type="scientific">Porites evermanni</name>
    <dbReference type="NCBI Taxonomy" id="104178"/>
    <lineage>
        <taxon>Eukaryota</taxon>
        <taxon>Metazoa</taxon>
        <taxon>Cnidaria</taxon>
        <taxon>Anthozoa</taxon>
        <taxon>Hexacorallia</taxon>
        <taxon>Scleractinia</taxon>
        <taxon>Fungiina</taxon>
        <taxon>Poritidae</taxon>
        <taxon>Porites</taxon>
    </lineage>
</organism>
<evidence type="ECO:0000256" key="3">
    <source>
        <dbReference type="SAM" id="SignalP"/>
    </source>
</evidence>
<keyword evidence="6" id="KW-1185">Reference proteome</keyword>
<protein>
    <recommendedName>
        <fullName evidence="4">C2H2-type domain-containing protein</fullName>
    </recommendedName>
</protein>
<feature type="non-terminal residue" evidence="5">
    <location>
        <position position="838"/>
    </location>
</feature>
<gene>
    <name evidence="5" type="ORF">PEVE_00043212</name>
</gene>
<keyword evidence="1" id="KW-0863">Zinc-finger</keyword>
<comment type="caution">
    <text evidence="5">The sequence shown here is derived from an EMBL/GenBank/DDBJ whole genome shotgun (WGS) entry which is preliminary data.</text>
</comment>
<accession>A0ABN8PM50</accession>
<dbReference type="InterPro" id="IPR013087">
    <property type="entry name" value="Znf_C2H2_type"/>
</dbReference>
<dbReference type="PROSITE" id="PS50157">
    <property type="entry name" value="ZINC_FINGER_C2H2_2"/>
    <property type="match status" value="1"/>
</dbReference>
<proteinExistence type="predicted"/>